<keyword evidence="2" id="KW-0547">Nucleotide-binding</keyword>
<comment type="caution">
    <text evidence="5">The sequence shown here is derived from an EMBL/GenBank/DDBJ whole genome shotgun (WGS) entry which is preliminary data.</text>
</comment>
<keyword evidence="1" id="KW-0813">Transport</keyword>
<name>A0A6A7K5Q7_9FIRM</name>
<dbReference type="EMBL" id="WHNX01000003">
    <property type="protein sequence ID" value="MPW24684.1"/>
    <property type="molecule type" value="Genomic_DNA"/>
</dbReference>
<reference evidence="5 6" key="1">
    <citation type="submission" date="2019-10" db="EMBL/GenBank/DDBJ databases">
        <title>Alkalibaculum tamaniensis sp.nov., a new alkaliphilic acetogen, isolated on methoxylated aromatics from a mud volcano.</title>
        <authorList>
            <person name="Khomyakova M.A."/>
            <person name="Merkel A.Y."/>
            <person name="Bonch-Osmolovskaya E.A."/>
            <person name="Slobodkin A.I."/>
        </authorList>
    </citation>
    <scope>NUCLEOTIDE SEQUENCE [LARGE SCALE GENOMIC DNA]</scope>
    <source>
        <strain evidence="5 6">M08DMB</strain>
    </source>
</reference>
<sequence length="251" mass="28248">MPTPVLSIEKLTKIYHSLNGETLAIKDFTLDIGEGEFIVIVGPSGCGKTTVLSILAGLLFPSSGLIKYSNDEVTLGYMLQDDHLFPWRTILDNVYLGLEIQNRATTENKRRAELLIETYGLGKFKQHYPAQLSGGMRQRAALIRTLAINPEILLLDEPFSALDYQTRMAVTDDIGSIIKKEKKTAIMVTHDLTEAISLANRIIVLTKRPAVIKQIFDIKLTSTDHSPTQNRNAPEFMNYYNEIWKELDVHV</sequence>
<dbReference type="Pfam" id="PF00005">
    <property type="entry name" value="ABC_tran"/>
    <property type="match status" value="1"/>
</dbReference>
<dbReference type="SUPFAM" id="SSF52540">
    <property type="entry name" value="P-loop containing nucleoside triphosphate hydrolases"/>
    <property type="match status" value="1"/>
</dbReference>
<dbReference type="SMART" id="SM00382">
    <property type="entry name" value="AAA"/>
    <property type="match status" value="1"/>
</dbReference>
<dbReference type="PANTHER" id="PTHR42788">
    <property type="entry name" value="TAURINE IMPORT ATP-BINDING PROTEIN-RELATED"/>
    <property type="match status" value="1"/>
</dbReference>
<organism evidence="5 6">
    <name type="scientific">Alkalibaculum sporogenes</name>
    <dbReference type="NCBI Taxonomy" id="2655001"/>
    <lineage>
        <taxon>Bacteria</taxon>
        <taxon>Bacillati</taxon>
        <taxon>Bacillota</taxon>
        <taxon>Clostridia</taxon>
        <taxon>Eubacteriales</taxon>
        <taxon>Eubacteriaceae</taxon>
        <taxon>Alkalibaculum</taxon>
    </lineage>
</organism>
<evidence type="ECO:0000313" key="6">
    <source>
        <dbReference type="Proteomes" id="UP000440004"/>
    </source>
</evidence>
<dbReference type="PROSITE" id="PS00211">
    <property type="entry name" value="ABC_TRANSPORTER_1"/>
    <property type="match status" value="1"/>
</dbReference>
<dbReference type="InterPro" id="IPR050166">
    <property type="entry name" value="ABC_transporter_ATP-bind"/>
</dbReference>
<evidence type="ECO:0000256" key="1">
    <source>
        <dbReference type="ARBA" id="ARBA00022448"/>
    </source>
</evidence>
<feature type="domain" description="ABC transporter" evidence="4">
    <location>
        <begin position="6"/>
        <end position="232"/>
    </location>
</feature>
<gene>
    <name evidence="5" type="ORF">GC105_02600</name>
</gene>
<dbReference type="InterPro" id="IPR027417">
    <property type="entry name" value="P-loop_NTPase"/>
</dbReference>
<dbReference type="GO" id="GO:0005524">
    <property type="term" value="F:ATP binding"/>
    <property type="evidence" value="ECO:0007669"/>
    <property type="project" value="UniProtKB-KW"/>
</dbReference>
<keyword evidence="6" id="KW-1185">Reference proteome</keyword>
<dbReference type="CDD" id="cd03293">
    <property type="entry name" value="ABC_NrtD_SsuB_transporters"/>
    <property type="match status" value="1"/>
</dbReference>
<dbReference type="InterPro" id="IPR003439">
    <property type="entry name" value="ABC_transporter-like_ATP-bd"/>
</dbReference>
<keyword evidence="3 5" id="KW-0067">ATP-binding</keyword>
<evidence type="ECO:0000313" key="5">
    <source>
        <dbReference type="EMBL" id="MPW24684.1"/>
    </source>
</evidence>
<protein>
    <submittedName>
        <fullName evidence="5">ATP-binding cassette domain-containing protein</fullName>
    </submittedName>
</protein>
<evidence type="ECO:0000259" key="4">
    <source>
        <dbReference type="PROSITE" id="PS50893"/>
    </source>
</evidence>
<dbReference type="GO" id="GO:0016887">
    <property type="term" value="F:ATP hydrolysis activity"/>
    <property type="evidence" value="ECO:0007669"/>
    <property type="project" value="InterPro"/>
</dbReference>
<dbReference type="PROSITE" id="PS50893">
    <property type="entry name" value="ABC_TRANSPORTER_2"/>
    <property type="match status" value="1"/>
</dbReference>
<dbReference type="PANTHER" id="PTHR42788:SF21">
    <property type="entry name" value="ABC TRANSPORTER ATP-BINDING PROTEIN"/>
    <property type="match status" value="1"/>
</dbReference>
<evidence type="ECO:0000256" key="3">
    <source>
        <dbReference type="ARBA" id="ARBA00022840"/>
    </source>
</evidence>
<dbReference type="InterPro" id="IPR017871">
    <property type="entry name" value="ABC_transporter-like_CS"/>
</dbReference>
<dbReference type="Gene3D" id="3.40.50.300">
    <property type="entry name" value="P-loop containing nucleotide triphosphate hydrolases"/>
    <property type="match status" value="1"/>
</dbReference>
<dbReference type="RefSeq" id="WP_152801397.1">
    <property type="nucleotide sequence ID" value="NZ_WHNX01000003.1"/>
</dbReference>
<proteinExistence type="predicted"/>
<evidence type="ECO:0000256" key="2">
    <source>
        <dbReference type="ARBA" id="ARBA00022741"/>
    </source>
</evidence>
<dbReference type="InterPro" id="IPR003593">
    <property type="entry name" value="AAA+_ATPase"/>
</dbReference>
<dbReference type="Proteomes" id="UP000440004">
    <property type="component" value="Unassembled WGS sequence"/>
</dbReference>
<dbReference type="AlphaFoldDB" id="A0A6A7K5Q7"/>
<accession>A0A6A7K5Q7</accession>